<evidence type="ECO:0000256" key="6">
    <source>
        <dbReference type="ARBA" id="ARBA00022840"/>
    </source>
</evidence>
<dbReference type="InterPro" id="IPR051261">
    <property type="entry name" value="NLR"/>
</dbReference>
<evidence type="ECO:0000256" key="4">
    <source>
        <dbReference type="ARBA" id="ARBA00022737"/>
    </source>
</evidence>
<protein>
    <recommendedName>
        <fullName evidence="7">NACHT domain-containing protein</fullName>
    </recommendedName>
</protein>
<dbReference type="FunFam" id="3.40.50.300:FF:001524">
    <property type="entry name" value="Si:dkey-126g1.7"/>
    <property type="match status" value="1"/>
</dbReference>
<dbReference type="InterPro" id="IPR041075">
    <property type="entry name" value="NOD1/2_WH"/>
</dbReference>
<organism evidence="8">
    <name type="scientific">Pundamilia nyererei</name>
    <dbReference type="NCBI Taxonomy" id="303518"/>
    <lineage>
        <taxon>Eukaryota</taxon>
        <taxon>Metazoa</taxon>
        <taxon>Chordata</taxon>
        <taxon>Craniata</taxon>
        <taxon>Vertebrata</taxon>
        <taxon>Euteleostomi</taxon>
        <taxon>Actinopterygii</taxon>
        <taxon>Neopterygii</taxon>
        <taxon>Teleostei</taxon>
        <taxon>Neoteleostei</taxon>
        <taxon>Acanthomorphata</taxon>
        <taxon>Ovalentaria</taxon>
        <taxon>Cichlomorphae</taxon>
        <taxon>Cichliformes</taxon>
        <taxon>Cichlidae</taxon>
        <taxon>African cichlids</taxon>
        <taxon>Pseudocrenilabrinae</taxon>
        <taxon>Haplochromini</taxon>
        <taxon>Pundamilia</taxon>
    </lineage>
</organism>
<keyword evidence="4" id="KW-0677">Repeat</keyword>
<dbReference type="InterPro" id="IPR041267">
    <property type="entry name" value="NLRP_HD2"/>
</dbReference>
<dbReference type="SUPFAM" id="SSF52540">
    <property type="entry name" value="P-loop containing nucleoside triphosphate hydrolases"/>
    <property type="match status" value="1"/>
</dbReference>
<dbReference type="Pfam" id="PF17776">
    <property type="entry name" value="NLRC4_HD2"/>
    <property type="match status" value="1"/>
</dbReference>
<comment type="subcellular location">
    <subcellularLocation>
        <location evidence="1">Cytoplasm</location>
    </subcellularLocation>
</comment>
<keyword evidence="2" id="KW-0963">Cytoplasm</keyword>
<dbReference type="Gene3D" id="3.40.50.300">
    <property type="entry name" value="P-loop containing nucleotide triphosphate hydrolases"/>
    <property type="match status" value="1"/>
</dbReference>
<dbReference type="GeneTree" id="ENSGT01070000253760"/>
<reference evidence="8" key="1">
    <citation type="submission" date="2023-09" db="UniProtKB">
        <authorList>
            <consortium name="Ensembl"/>
        </authorList>
    </citation>
    <scope>IDENTIFICATION</scope>
</reference>
<dbReference type="InterPro" id="IPR027417">
    <property type="entry name" value="P-loop_NTPase"/>
</dbReference>
<evidence type="ECO:0000259" key="7">
    <source>
        <dbReference type="PROSITE" id="PS50837"/>
    </source>
</evidence>
<evidence type="ECO:0000313" key="8">
    <source>
        <dbReference type="Ensembl" id="ENSPNYP00000006729.1"/>
    </source>
</evidence>
<dbReference type="STRING" id="303518.ENSPNYP00000006729"/>
<dbReference type="InterPro" id="IPR029495">
    <property type="entry name" value="NACHT-assoc"/>
</dbReference>
<proteinExistence type="predicted"/>
<dbReference type="GO" id="GO:0005737">
    <property type="term" value="C:cytoplasm"/>
    <property type="evidence" value="ECO:0007669"/>
    <property type="project" value="UniProtKB-SubCell"/>
</dbReference>
<evidence type="ECO:0000256" key="3">
    <source>
        <dbReference type="ARBA" id="ARBA00022614"/>
    </source>
</evidence>
<feature type="domain" description="NACHT" evidence="7">
    <location>
        <begin position="142"/>
        <end position="276"/>
    </location>
</feature>
<dbReference type="InterPro" id="IPR007111">
    <property type="entry name" value="NACHT_NTPase"/>
</dbReference>
<evidence type="ECO:0000256" key="1">
    <source>
        <dbReference type="ARBA" id="ARBA00004496"/>
    </source>
</evidence>
<keyword evidence="5" id="KW-0547">Nucleotide-binding</keyword>
<dbReference type="SMART" id="SM01288">
    <property type="entry name" value="FISNA"/>
    <property type="match status" value="1"/>
</dbReference>
<name>A0A3B4FAL0_9CICH</name>
<evidence type="ECO:0000256" key="5">
    <source>
        <dbReference type="ARBA" id="ARBA00022741"/>
    </source>
</evidence>
<dbReference type="PROSITE" id="PS50837">
    <property type="entry name" value="NACHT"/>
    <property type="match status" value="1"/>
</dbReference>
<dbReference type="PANTHER" id="PTHR24106">
    <property type="entry name" value="NACHT, LRR AND CARD DOMAINS-CONTAINING"/>
    <property type="match status" value="1"/>
</dbReference>
<keyword evidence="3" id="KW-0433">Leucine-rich repeat</keyword>
<dbReference type="Pfam" id="PF14484">
    <property type="entry name" value="FISNA"/>
    <property type="match status" value="1"/>
</dbReference>
<evidence type="ECO:0000256" key="2">
    <source>
        <dbReference type="ARBA" id="ARBA00022490"/>
    </source>
</evidence>
<dbReference type="GO" id="GO:0005524">
    <property type="term" value="F:ATP binding"/>
    <property type="evidence" value="ECO:0007669"/>
    <property type="project" value="UniProtKB-KW"/>
</dbReference>
<dbReference type="Pfam" id="PF05729">
    <property type="entry name" value="NACHT"/>
    <property type="match status" value="1"/>
</dbReference>
<sequence length="626" mass="72695">MPPLHPGDTPPYLCGWLSTNKDLLLMYFFKLYFLLWKNESFPQIKLSVFPLVLLFFFLSTDDGLQKVSDALKVTLKRRCERIGALLRLIYTELYITEEQSEAVHFQHEVRQVESACKKIPCETPISSKDIFKALPDQQRPIRVVLTYGVAGIGKTFLVQKFTLDWAEGLENQHISVVVLLSFRELNLVRDEQYSLLELIHVFYPTLQSVTAEKLTVCNLLFIFDGLDESRLLLDFTNRKLVSDVTQKSTISELLTNLIEGNLLPSALIWITSRPTAASQIPPKCVDRMTEVRGFTDSQKQEYFRRRFRNKELSSRILSHLKTSRSLYIMCGIPVYCWITATVLEHMLTTEERAELPKTLTDMYSHFLLVQTKKKHKYHTGKEMRRIELSSADREVLLKLGKLAFEHLQKKNILFYREDLEQCGLDVTEASVYSGVCTEIFKRESVIFQKPVYCFVHLSIQEFLAAVYMFHCYTNRKTEVVMEESLVLENNHLELFVRFLHGLALKSNQRILGGLLGQTENSPETIQRVINNLKELRTDDKCPERCLNIFHCLMEMKDLSVHQAIQEFLKSQNKSKKELSGIECTALAYMLLISENFYDELDLKEYKTSKEGRRRLLPAVMNCRKAR</sequence>
<dbReference type="Pfam" id="PF17779">
    <property type="entry name" value="WHD_NOD2"/>
    <property type="match status" value="1"/>
</dbReference>
<dbReference type="AlphaFoldDB" id="A0A3B4FAL0"/>
<accession>A0A3B4FAL0</accession>
<dbReference type="Ensembl" id="ENSPNYT00000006895.1">
    <property type="protein sequence ID" value="ENSPNYP00000006729.1"/>
    <property type="gene ID" value="ENSPNYG00000005190.1"/>
</dbReference>
<keyword evidence="6" id="KW-0067">ATP-binding</keyword>